<dbReference type="PRINTS" id="PR00604">
    <property type="entry name" value="CYTCHRMECIAB"/>
</dbReference>
<dbReference type="PANTHER" id="PTHR11961">
    <property type="entry name" value="CYTOCHROME C"/>
    <property type="match status" value="1"/>
</dbReference>
<feature type="domain" description="Cytochrome c" evidence="8">
    <location>
        <begin position="26"/>
        <end position="128"/>
    </location>
</feature>
<dbReference type="GO" id="GO:0009055">
    <property type="term" value="F:electron transfer activity"/>
    <property type="evidence" value="ECO:0007669"/>
    <property type="project" value="InterPro"/>
</dbReference>
<reference evidence="10" key="1">
    <citation type="journal article" date="2017" name="Int. J. Syst. Evol. Microbiol.">
        <title>Notoacmeibacter marinus gen. nov., sp. nov., isolated from the gut of a limpet and proposal of Notoacmeibacteraceae fam. nov. in the order Rhizobiales of the class Alphaproteobacteria.</title>
        <authorList>
            <person name="Huang Z."/>
            <person name="Guo F."/>
            <person name="Lai Q."/>
        </authorList>
    </citation>
    <scope>NUCLEOTIDE SEQUENCE [LARGE SCALE GENOMIC DNA]</scope>
    <source>
        <strain evidence="10">XMTR2A4</strain>
    </source>
</reference>
<dbReference type="OrthoDB" id="9805828at2"/>
<dbReference type="InterPro" id="IPR002327">
    <property type="entry name" value="Cyt_c_1A/1B"/>
</dbReference>
<proteinExistence type="predicted"/>
<feature type="chain" id="PRO_5013234819" evidence="7">
    <location>
        <begin position="22"/>
        <end position="136"/>
    </location>
</feature>
<evidence type="ECO:0000313" key="10">
    <source>
        <dbReference type="Proteomes" id="UP000215405"/>
    </source>
</evidence>
<gene>
    <name evidence="9" type="ORF">B7H23_03845</name>
</gene>
<dbReference type="InterPro" id="IPR036909">
    <property type="entry name" value="Cyt_c-like_dom_sf"/>
</dbReference>
<dbReference type="EMBL" id="NBYO01000001">
    <property type="protein sequence ID" value="OXT02071.1"/>
    <property type="molecule type" value="Genomic_DNA"/>
</dbReference>
<accession>A0A231V203</accession>
<dbReference type="Gene3D" id="1.10.760.10">
    <property type="entry name" value="Cytochrome c-like domain"/>
    <property type="match status" value="1"/>
</dbReference>
<evidence type="ECO:0000256" key="3">
    <source>
        <dbReference type="ARBA" id="ARBA00022723"/>
    </source>
</evidence>
<evidence type="ECO:0000256" key="1">
    <source>
        <dbReference type="ARBA" id="ARBA00022448"/>
    </source>
</evidence>
<dbReference type="InterPro" id="IPR009056">
    <property type="entry name" value="Cyt_c-like_dom"/>
</dbReference>
<keyword evidence="5 6" id="KW-0408">Iron</keyword>
<feature type="signal peptide" evidence="7">
    <location>
        <begin position="1"/>
        <end position="21"/>
    </location>
</feature>
<evidence type="ECO:0000256" key="2">
    <source>
        <dbReference type="ARBA" id="ARBA00022617"/>
    </source>
</evidence>
<evidence type="ECO:0000259" key="8">
    <source>
        <dbReference type="PROSITE" id="PS51007"/>
    </source>
</evidence>
<keyword evidence="10" id="KW-1185">Reference proteome</keyword>
<dbReference type="AlphaFoldDB" id="A0A231V203"/>
<dbReference type="PROSITE" id="PS51007">
    <property type="entry name" value="CYTC"/>
    <property type="match status" value="1"/>
</dbReference>
<keyword evidence="4" id="KW-0249">Electron transport</keyword>
<evidence type="ECO:0000256" key="7">
    <source>
        <dbReference type="SAM" id="SignalP"/>
    </source>
</evidence>
<evidence type="ECO:0000313" key="9">
    <source>
        <dbReference type="EMBL" id="OXT02071.1"/>
    </source>
</evidence>
<keyword evidence="7" id="KW-0732">Signal</keyword>
<keyword evidence="3 6" id="KW-0479">Metal-binding</keyword>
<dbReference type="GO" id="GO:0020037">
    <property type="term" value="F:heme binding"/>
    <property type="evidence" value="ECO:0007669"/>
    <property type="project" value="InterPro"/>
</dbReference>
<keyword evidence="1" id="KW-0813">Transport</keyword>
<comment type="caution">
    <text evidence="9">The sequence shown here is derived from an EMBL/GenBank/DDBJ whole genome shotgun (WGS) entry which is preliminary data.</text>
</comment>
<name>A0A231V203_9HYPH</name>
<dbReference type="Proteomes" id="UP000215405">
    <property type="component" value="Unassembled WGS sequence"/>
</dbReference>
<keyword evidence="2 6" id="KW-0349">Heme</keyword>
<evidence type="ECO:0000256" key="5">
    <source>
        <dbReference type="ARBA" id="ARBA00023004"/>
    </source>
</evidence>
<protein>
    <submittedName>
        <fullName evidence="9">Cytochrome c family protein</fullName>
    </submittedName>
</protein>
<dbReference type="Pfam" id="PF00034">
    <property type="entry name" value="Cytochrom_C"/>
    <property type="match status" value="1"/>
</dbReference>
<organism evidence="9 10">
    <name type="scientific">Notoacmeibacter marinus</name>
    <dbReference type="NCBI Taxonomy" id="1876515"/>
    <lineage>
        <taxon>Bacteria</taxon>
        <taxon>Pseudomonadati</taxon>
        <taxon>Pseudomonadota</taxon>
        <taxon>Alphaproteobacteria</taxon>
        <taxon>Hyphomicrobiales</taxon>
        <taxon>Notoacmeibacteraceae</taxon>
        <taxon>Notoacmeibacter</taxon>
    </lineage>
</organism>
<evidence type="ECO:0000256" key="6">
    <source>
        <dbReference type="PROSITE-ProRule" id="PRU00433"/>
    </source>
</evidence>
<dbReference type="GO" id="GO:0046872">
    <property type="term" value="F:metal ion binding"/>
    <property type="evidence" value="ECO:0007669"/>
    <property type="project" value="UniProtKB-KW"/>
</dbReference>
<dbReference type="SUPFAM" id="SSF46626">
    <property type="entry name" value="Cytochrome c"/>
    <property type="match status" value="1"/>
</dbReference>
<sequence length="136" mass="14450">MIKLLTAIALSTGALVATAQAQDLTGDAAAGEKVFNRCKACHAVGEGAKNKVGPELNDIFGRVPGEIEGFKYSDAMTEYGKEHVWDVETLTAYLAAPRKVVKGTKMAFAGLKKEEQIDDVLAYLATFDPDGAKVGE</sequence>
<evidence type="ECO:0000256" key="4">
    <source>
        <dbReference type="ARBA" id="ARBA00022982"/>
    </source>
</evidence>
<dbReference type="RefSeq" id="WP_094076033.1">
    <property type="nucleotide sequence ID" value="NZ_KZ851842.1"/>
</dbReference>